<evidence type="ECO:0000313" key="1">
    <source>
        <dbReference type="EMBL" id="CAM9451050.1"/>
    </source>
</evidence>
<dbReference type="EMBL" id="OX596095">
    <property type="protein sequence ID" value="CAM9451050.1"/>
    <property type="molecule type" value="Genomic_DNA"/>
</dbReference>
<reference evidence="1" key="1">
    <citation type="submission" date="2023-05" db="EMBL/GenBank/DDBJ databases">
        <authorList>
            <consortium name="ELIXIR-Norway"/>
        </authorList>
    </citation>
    <scope>NUCLEOTIDE SEQUENCE</scope>
</reference>
<name>A0AC59Y7A2_RANTA</name>
<protein>
    <submittedName>
        <fullName evidence="1">Uncharacterized protein</fullName>
    </submittedName>
</protein>
<evidence type="ECO:0000313" key="2">
    <source>
        <dbReference type="Proteomes" id="UP001162501"/>
    </source>
</evidence>
<proteinExistence type="predicted"/>
<dbReference type="Proteomes" id="UP001162501">
    <property type="component" value="Chromosome 11"/>
</dbReference>
<gene>
    <name evidence="1" type="ORF">MRATA1EN22A_LOCUS2683</name>
</gene>
<reference evidence="1" key="2">
    <citation type="submission" date="2025-03" db="EMBL/GenBank/DDBJ databases">
        <authorList>
            <consortium name="ELIXIR-Norway"/>
            <consortium name="Elixir Norway"/>
        </authorList>
    </citation>
    <scope>NUCLEOTIDE SEQUENCE</scope>
</reference>
<accession>A0AC59Y7A2</accession>
<sequence length="151" mass="16182">MSGGGDGVLAQRGGGPKDEHLDEPGPRRLPIPGRLFAGWGQREEQTKRTSPGFQEGRIGGSLEGRAGSGDRNCSRPALTAPPPCLPPGQAIEQTAPELVKRTKVHRRLNVMPSMARASTDTPGDSWNRPWATGFPHISPPAEEGPERIPRL</sequence>
<organism evidence="1 2">
    <name type="scientific">Rangifer tarandus platyrhynchus</name>
    <name type="common">Svalbard reindeer</name>
    <dbReference type="NCBI Taxonomy" id="3082113"/>
    <lineage>
        <taxon>Eukaryota</taxon>
        <taxon>Metazoa</taxon>
        <taxon>Chordata</taxon>
        <taxon>Craniata</taxon>
        <taxon>Vertebrata</taxon>
        <taxon>Euteleostomi</taxon>
        <taxon>Mammalia</taxon>
        <taxon>Eutheria</taxon>
        <taxon>Laurasiatheria</taxon>
        <taxon>Artiodactyla</taxon>
        <taxon>Ruminantia</taxon>
        <taxon>Pecora</taxon>
        <taxon>Cervidae</taxon>
        <taxon>Odocoileinae</taxon>
        <taxon>Rangifer</taxon>
    </lineage>
</organism>